<dbReference type="OrthoDB" id="9802424at2"/>
<name>A0A1I7MEK1_9MICC</name>
<evidence type="ECO:0000256" key="3">
    <source>
        <dbReference type="ARBA" id="ARBA00023098"/>
    </source>
</evidence>
<dbReference type="InterPro" id="IPR016035">
    <property type="entry name" value="Acyl_Trfase/lysoPLipase"/>
</dbReference>
<evidence type="ECO:0000313" key="7">
    <source>
        <dbReference type="Proteomes" id="UP000198881"/>
    </source>
</evidence>
<protein>
    <submittedName>
        <fullName evidence="6">Predicted phospholipase, patatin/cPLA2 family</fullName>
    </submittedName>
</protein>
<evidence type="ECO:0000256" key="1">
    <source>
        <dbReference type="ARBA" id="ARBA00022801"/>
    </source>
</evidence>
<dbReference type="InterPro" id="IPR037483">
    <property type="entry name" value="YjjU-like"/>
</dbReference>
<dbReference type="CDD" id="cd07208">
    <property type="entry name" value="Pat_hypo_Ecoli_yjju_like"/>
    <property type="match status" value="1"/>
</dbReference>
<feature type="short sequence motif" description="GXSXG" evidence="4">
    <location>
        <begin position="54"/>
        <end position="58"/>
    </location>
</feature>
<dbReference type="InterPro" id="IPR050301">
    <property type="entry name" value="NTE"/>
</dbReference>
<dbReference type="InterPro" id="IPR002641">
    <property type="entry name" value="PNPLA_dom"/>
</dbReference>
<feature type="active site" description="Proton acceptor" evidence="4">
    <location>
        <position position="181"/>
    </location>
</feature>
<dbReference type="Gene3D" id="3.40.1090.10">
    <property type="entry name" value="Cytosolic phospholipase A2 catalytic domain"/>
    <property type="match status" value="2"/>
</dbReference>
<evidence type="ECO:0000259" key="5">
    <source>
        <dbReference type="PROSITE" id="PS51635"/>
    </source>
</evidence>
<dbReference type="GO" id="GO:0016787">
    <property type="term" value="F:hydrolase activity"/>
    <property type="evidence" value="ECO:0007669"/>
    <property type="project" value="UniProtKB-UniRule"/>
</dbReference>
<dbReference type="GO" id="GO:0016042">
    <property type="term" value="P:lipid catabolic process"/>
    <property type="evidence" value="ECO:0007669"/>
    <property type="project" value="UniProtKB-UniRule"/>
</dbReference>
<keyword evidence="7" id="KW-1185">Reference proteome</keyword>
<evidence type="ECO:0000256" key="4">
    <source>
        <dbReference type="PROSITE-ProRule" id="PRU01161"/>
    </source>
</evidence>
<dbReference type="EMBL" id="FPCG01000001">
    <property type="protein sequence ID" value="SFV20336.1"/>
    <property type="molecule type" value="Genomic_DNA"/>
</dbReference>
<comment type="caution">
    <text evidence="4">Lacks conserved residue(s) required for the propagation of feature annotation.</text>
</comment>
<dbReference type="Pfam" id="PF01734">
    <property type="entry name" value="Patatin"/>
    <property type="match status" value="1"/>
</dbReference>
<accession>A0A1I7MEK1</accession>
<keyword evidence="2 4" id="KW-0442">Lipid degradation</keyword>
<dbReference type="STRING" id="574650.SAMN04487966_101315"/>
<dbReference type="RefSeq" id="WP_091693257.1">
    <property type="nucleotide sequence ID" value="NZ_FPCG01000001.1"/>
</dbReference>
<feature type="short sequence motif" description="DGA/G" evidence="4">
    <location>
        <begin position="181"/>
        <end position="183"/>
    </location>
</feature>
<dbReference type="Proteomes" id="UP000198881">
    <property type="component" value="Unassembled WGS sequence"/>
</dbReference>
<dbReference type="PROSITE" id="PS51635">
    <property type="entry name" value="PNPLA"/>
    <property type="match status" value="1"/>
</dbReference>
<proteinExistence type="predicted"/>
<feature type="active site" description="Nucleophile" evidence="4">
    <location>
        <position position="56"/>
    </location>
</feature>
<dbReference type="PANTHER" id="PTHR14226">
    <property type="entry name" value="NEUROPATHY TARGET ESTERASE/SWISS CHEESE D.MELANOGASTER"/>
    <property type="match status" value="1"/>
</dbReference>
<dbReference type="InterPro" id="IPR045943">
    <property type="entry name" value="DUF6363"/>
</dbReference>
<evidence type="ECO:0000256" key="2">
    <source>
        <dbReference type="ARBA" id="ARBA00022963"/>
    </source>
</evidence>
<keyword evidence="1 4" id="KW-0378">Hydrolase</keyword>
<evidence type="ECO:0000313" key="6">
    <source>
        <dbReference type="EMBL" id="SFV20336.1"/>
    </source>
</evidence>
<sequence length="306" mass="34399">MSPPEPSRLTIVDLSCNITDTALLFEGGGMRASYTAPMVATLLEAGIHTDFVAGISAGSSNTANYMARDGVRARTSFVEFAADPQFGGWKSFLRGQGIFNAQYIYEKTGLPGQALPYDFETYRANPATVRFGAFDAADGRMVWWGKEDTPRLQDLMIRVRASSTMPVLMPPVKLDGRTYVDGALGPDGGIPLSAAQDAGYDRFLVIMTRERRHVKRPERFPAFYQRYFRTHPAIAEALINRWRSYNETRERLFELEREGRAYLYFPDRMPVANGERNVAKLAASYEAGMEQAHRELPAIQEFLNLR</sequence>
<keyword evidence="3 4" id="KW-0443">Lipid metabolism</keyword>
<gene>
    <name evidence="6" type="ORF">SAMN04487966_101315</name>
</gene>
<organism evidence="6 7">
    <name type="scientific">Micrococcus terreus</name>
    <dbReference type="NCBI Taxonomy" id="574650"/>
    <lineage>
        <taxon>Bacteria</taxon>
        <taxon>Bacillati</taxon>
        <taxon>Actinomycetota</taxon>
        <taxon>Actinomycetes</taxon>
        <taxon>Micrococcales</taxon>
        <taxon>Micrococcaceae</taxon>
        <taxon>Micrococcus</taxon>
    </lineage>
</organism>
<dbReference type="PANTHER" id="PTHR14226:SF25">
    <property type="entry name" value="PHOSPHOESTERASE"/>
    <property type="match status" value="1"/>
</dbReference>
<reference evidence="6 7" key="1">
    <citation type="submission" date="2016-10" db="EMBL/GenBank/DDBJ databases">
        <authorList>
            <person name="de Groot N.N."/>
        </authorList>
    </citation>
    <scope>NUCLEOTIDE SEQUENCE [LARGE SCALE GENOMIC DNA]</scope>
    <source>
        <strain evidence="6 7">CGMCC 1.7054</strain>
    </source>
</reference>
<dbReference type="SUPFAM" id="SSF52151">
    <property type="entry name" value="FabD/lysophospholipase-like"/>
    <property type="match status" value="1"/>
</dbReference>
<dbReference type="Pfam" id="PF19890">
    <property type="entry name" value="DUF6363"/>
    <property type="match status" value="1"/>
</dbReference>
<dbReference type="AlphaFoldDB" id="A0A1I7MEK1"/>
<feature type="domain" description="PNPLA" evidence="5">
    <location>
        <begin position="23"/>
        <end position="196"/>
    </location>
</feature>